<comment type="caution">
    <text evidence="2">The sequence shown here is derived from an EMBL/GenBank/DDBJ whole genome shotgun (WGS) entry which is preliminary data.</text>
</comment>
<keyword evidence="1" id="KW-1133">Transmembrane helix</keyword>
<feature type="transmembrane region" description="Helical" evidence="1">
    <location>
        <begin position="6"/>
        <end position="25"/>
    </location>
</feature>
<dbReference type="Proteomes" id="UP000272503">
    <property type="component" value="Unassembled WGS sequence"/>
</dbReference>
<keyword evidence="3" id="KW-1185">Reference proteome</keyword>
<dbReference type="EMBL" id="RCUX01000002">
    <property type="protein sequence ID" value="RLP77493.1"/>
    <property type="molecule type" value="Genomic_DNA"/>
</dbReference>
<dbReference type="RefSeq" id="WP_121647475.1">
    <property type="nucleotide sequence ID" value="NZ_RCUX01000002.1"/>
</dbReference>
<feature type="transmembrane region" description="Helical" evidence="1">
    <location>
        <begin position="69"/>
        <end position="86"/>
    </location>
</feature>
<protein>
    <recommendedName>
        <fullName evidence="4">DUF4267 domain-containing protein</fullName>
    </recommendedName>
</protein>
<reference evidence="2 3" key="1">
    <citation type="submission" date="2018-10" db="EMBL/GenBank/DDBJ databases">
        <authorList>
            <person name="Li J."/>
        </authorList>
    </citation>
    <scope>NUCLEOTIDE SEQUENCE [LARGE SCALE GENOMIC DNA]</scope>
    <source>
        <strain evidence="2 3">IF 016277</strain>
    </source>
</reference>
<proteinExistence type="predicted"/>
<name>A0A3L7AB02_9MICO</name>
<feature type="transmembrane region" description="Helical" evidence="1">
    <location>
        <begin position="93"/>
        <end position="116"/>
    </location>
</feature>
<keyword evidence="1" id="KW-0472">Membrane</keyword>
<keyword evidence="1" id="KW-0812">Transmembrane</keyword>
<dbReference type="AlphaFoldDB" id="A0A3L7AB02"/>
<sequence>MFWWLALLNTAAALVSSGFGIAAMLRPRALAPTEHKPADRFYAVMYGARSVPLGIAVAIGVWIMPASPALALLLAVAAIAQIVDIITGVRTRLWTMVGGAAFATLCHLSGIGVVLAG</sequence>
<organism evidence="2 3">
    <name type="scientific">Mycetocola tolaasinivorans</name>
    <dbReference type="NCBI Taxonomy" id="76635"/>
    <lineage>
        <taxon>Bacteria</taxon>
        <taxon>Bacillati</taxon>
        <taxon>Actinomycetota</taxon>
        <taxon>Actinomycetes</taxon>
        <taxon>Micrococcales</taxon>
        <taxon>Microbacteriaceae</taxon>
        <taxon>Mycetocola</taxon>
    </lineage>
</organism>
<dbReference type="OrthoDB" id="3260602at2"/>
<accession>A0A3L7AB02</accession>
<evidence type="ECO:0008006" key="4">
    <source>
        <dbReference type="Google" id="ProtNLM"/>
    </source>
</evidence>
<evidence type="ECO:0000256" key="1">
    <source>
        <dbReference type="SAM" id="Phobius"/>
    </source>
</evidence>
<gene>
    <name evidence="2" type="ORF">D9V32_03330</name>
</gene>
<evidence type="ECO:0000313" key="3">
    <source>
        <dbReference type="Proteomes" id="UP000272503"/>
    </source>
</evidence>
<evidence type="ECO:0000313" key="2">
    <source>
        <dbReference type="EMBL" id="RLP77493.1"/>
    </source>
</evidence>